<accession>C4JWI8</accession>
<dbReference type="VEuPathDB" id="FungiDB:UREG_06930"/>
<dbReference type="GO" id="GO:0004674">
    <property type="term" value="F:protein serine/threonine kinase activity"/>
    <property type="evidence" value="ECO:0007669"/>
    <property type="project" value="UniProtKB-EC"/>
</dbReference>
<evidence type="ECO:0000256" key="3">
    <source>
        <dbReference type="ARBA" id="ARBA00022741"/>
    </source>
</evidence>
<gene>
    <name evidence="7" type="ORF">UREG_06930</name>
</gene>
<dbReference type="OrthoDB" id="310217at2759"/>
<dbReference type="PROSITE" id="PS50011">
    <property type="entry name" value="PROTEIN_KINASE_DOM"/>
    <property type="match status" value="1"/>
</dbReference>
<keyword evidence="2" id="KW-0808">Transferase</keyword>
<dbReference type="PANTHER" id="PTHR43671:SF13">
    <property type="entry name" value="SERINE_THREONINE-PROTEIN KINASE NEK2"/>
    <property type="match status" value="1"/>
</dbReference>
<dbReference type="eggNOG" id="KOG0591">
    <property type="taxonomic scope" value="Eukaryota"/>
</dbReference>
<dbReference type="GO" id="GO:0005524">
    <property type="term" value="F:ATP binding"/>
    <property type="evidence" value="ECO:0007669"/>
    <property type="project" value="UniProtKB-KW"/>
</dbReference>
<evidence type="ECO:0000256" key="5">
    <source>
        <dbReference type="ARBA" id="ARBA00022840"/>
    </source>
</evidence>
<dbReference type="SUPFAM" id="SSF56112">
    <property type="entry name" value="Protein kinase-like (PK-like)"/>
    <property type="match status" value="1"/>
</dbReference>
<dbReference type="GeneID" id="8442469"/>
<dbReference type="PANTHER" id="PTHR43671">
    <property type="entry name" value="SERINE/THREONINE-PROTEIN KINASE NEK"/>
    <property type="match status" value="1"/>
</dbReference>
<feature type="domain" description="Protein kinase" evidence="6">
    <location>
        <begin position="1"/>
        <end position="311"/>
    </location>
</feature>
<dbReference type="STRING" id="336963.C4JWI8"/>
<keyword evidence="5" id="KW-0067">ATP-binding</keyword>
<dbReference type="Proteomes" id="UP000002058">
    <property type="component" value="Unassembled WGS sequence"/>
</dbReference>
<evidence type="ECO:0000256" key="2">
    <source>
        <dbReference type="ARBA" id="ARBA00022679"/>
    </source>
</evidence>
<keyword evidence="4" id="KW-0418">Kinase</keyword>
<organism evidence="7 8">
    <name type="scientific">Uncinocarpus reesii (strain UAMH 1704)</name>
    <dbReference type="NCBI Taxonomy" id="336963"/>
    <lineage>
        <taxon>Eukaryota</taxon>
        <taxon>Fungi</taxon>
        <taxon>Dikarya</taxon>
        <taxon>Ascomycota</taxon>
        <taxon>Pezizomycotina</taxon>
        <taxon>Eurotiomycetes</taxon>
        <taxon>Eurotiomycetidae</taxon>
        <taxon>Onygenales</taxon>
        <taxon>Onygenaceae</taxon>
        <taxon>Uncinocarpus</taxon>
    </lineage>
</organism>
<sequence>MGMLSAADCEIDIGCYEHPEEFLEQLMRLQRLPVIQPSMRITAESHWESIKVIGHGSLNAAGCPNVVKVHDWLNLGTRPALSRESDSDSDSEEQRLEYYFRILYDYYPGGSIDALFDDYFQNEILLPEAFLWHLFHCMMTAVLYCTNGHAKPYIKPGWEEIVHKDVKPSNSLAYTLPNDDVREYKKSFCMEGTGEYTPPVRHIHLKPLLVARLYLCSQGTMQEARDIYAPWEISSKIDVYALSHTIQNASKKVYQVYTGLEHQLIIERSDADHYLPYSVTLHELCERCHSSDPEDRPDVYKLWEVTSHMAREWKRVVLNNRRDAEVAGERFYEGMVLFDKNLRNQVFADQALRNEYFAATSWKHRNQQAVAEMKKWARWRQMELYGRTF</sequence>
<protein>
    <recommendedName>
        <fullName evidence="1">non-specific serine/threonine protein kinase</fullName>
        <ecNumber evidence="1">2.7.11.1</ecNumber>
    </recommendedName>
</protein>
<dbReference type="InterPro" id="IPR050660">
    <property type="entry name" value="NEK_Ser/Thr_kinase"/>
</dbReference>
<dbReference type="InParanoid" id="C4JWI8"/>
<dbReference type="EMBL" id="CH476618">
    <property type="protein sequence ID" value="EEP82065.1"/>
    <property type="molecule type" value="Genomic_DNA"/>
</dbReference>
<dbReference type="RefSeq" id="XP_002583963.1">
    <property type="nucleotide sequence ID" value="XM_002583917.1"/>
</dbReference>
<evidence type="ECO:0000259" key="6">
    <source>
        <dbReference type="PROSITE" id="PS50011"/>
    </source>
</evidence>
<keyword evidence="3" id="KW-0547">Nucleotide-binding</keyword>
<evidence type="ECO:0000256" key="4">
    <source>
        <dbReference type="ARBA" id="ARBA00022777"/>
    </source>
</evidence>
<proteinExistence type="predicted"/>
<reference evidence="8" key="1">
    <citation type="journal article" date="2009" name="Genome Res.">
        <title>Comparative genomic analyses of the human fungal pathogens Coccidioides and their relatives.</title>
        <authorList>
            <person name="Sharpton T.J."/>
            <person name="Stajich J.E."/>
            <person name="Rounsley S.D."/>
            <person name="Gardner M.J."/>
            <person name="Wortman J.R."/>
            <person name="Jordar V.S."/>
            <person name="Maiti R."/>
            <person name="Kodira C.D."/>
            <person name="Neafsey D.E."/>
            <person name="Zeng Q."/>
            <person name="Hung C.-Y."/>
            <person name="McMahan C."/>
            <person name="Muszewska A."/>
            <person name="Grynberg M."/>
            <person name="Mandel M.A."/>
            <person name="Kellner E.M."/>
            <person name="Barker B.M."/>
            <person name="Galgiani J.N."/>
            <person name="Orbach M.J."/>
            <person name="Kirkland T.N."/>
            <person name="Cole G.T."/>
            <person name="Henn M.R."/>
            <person name="Birren B.W."/>
            <person name="Taylor J.W."/>
        </authorList>
    </citation>
    <scope>NUCLEOTIDE SEQUENCE [LARGE SCALE GENOMIC DNA]</scope>
    <source>
        <strain evidence="8">UAMH 1704</strain>
    </source>
</reference>
<dbReference type="Gene3D" id="1.10.510.10">
    <property type="entry name" value="Transferase(Phosphotransferase) domain 1"/>
    <property type="match status" value="1"/>
</dbReference>
<evidence type="ECO:0000313" key="8">
    <source>
        <dbReference type="Proteomes" id="UP000002058"/>
    </source>
</evidence>
<name>C4JWI8_UNCRE</name>
<dbReference type="KEGG" id="ure:UREG_06930"/>
<keyword evidence="8" id="KW-1185">Reference proteome</keyword>
<dbReference type="HOGENOM" id="CLU_710174_0_0_1"/>
<evidence type="ECO:0000256" key="1">
    <source>
        <dbReference type="ARBA" id="ARBA00012513"/>
    </source>
</evidence>
<dbReference type="InterPro" id="IPR011009">
    <property type="entry name" value="Kinase-like_dom_sf"/>
</dbReference>
<dbReference type="AlphaFoldDB" id="C4JWI8"/>
<dbReference type="EC" id="2.7.11.1" evidence="1"/>
<dbReference type="InterPro" id="IPR000719">
    <property type="entry name" value="Prot_kinase_dom"/>
</dbReference>
<evidence type="ECO:0000313" key="7">
    <source>
        <dbReference type="EMBL" id="EEP82065.1"/>
    </source>
</evidence>